<dbReference type="PANTHER" id="PTHR45999">
    <property type="entry name" value="UNC-13-4A, ISOFORM B"/>
    <property type="match status" value="1"/>
</dbReference>
<feature type="region of interest" description="Disordered" evidence="2">
    <location>
        <begin position="1"/>
        <end position="21"/>
    </location>
</feature>
<dbReference type="InterPro" id="IPR052095">
    <property type="entry name" value="UNC-13_domain"/>
</dbReference>
<dbReference type="Proteomes" id="UP000694419">
    <property type="component" value="Unplaced"/>
</dbReference>
<accession>A0A8C3IZN8</accession>
<reference evidence="3" key="2">
    <citation type="submission" date="2025-09" db="UniProtKB">
        <authorList>
            <consortium name="Ensembl"/>
        </authorList>
    </citation>
    <scope>IDENTIFICATION</scope>
</reference>
<organism evidence="3 4">
    <name type="scientific">Calidris pygmaea</name>
    <name type="common">Spoon-billed sandpiper</name>
    <dbReference type="NCBI Taxonomy" id="425635"/>
    <lineage>
        <taxon>Eukaryota</taxon>
        <taxon>Metazoa</taxon>
        <taxon>Chordata</taxon>
        <taxon>Craniata</taxon>
        <taxon>Vertebrata</taxon>
        <taxon>Euteleostomi</taxon>
        <taxon>Archelosauria</taxon>
        <taxon>Archosauria</taxon>
        <taxon>Dinosauria</taxon>
        <taxon>Saurischia</taxon>
        <taxon>Theropoda</taxon>
        <taxon>Coelurosauria</taxon>
        <taxon>Aves</taxon>
        <taxon>Neognathae</taxon>
        <taxon>Neoaves</taxon>
        <taxon>Charadriiformes</taxon>
        <taxon>Scolopacidae</taxon>
        <taxon>Calidris</taxon>
    </lineage>
</organism>
<keyword evidence="4" id="KW-1185">Reference proteome</keyword>
<dbReference type="GO" id="GO:0006887">
    <property type="term" value="P:exocytosis"/>
    <property type="evidence" value="ECO:0007669"/>
    <property type="project" value="UniProtKB-KW"/>
</dbReference>
<reference evidence="3" key="1">
    <citation type="submission" date="2025-08" db="UniProtKB">
        <authorList>
            <consortium name="Ensembl"/>
        </authorList>
    </citation>
    <scope>IDENTIFICATION</scope>
</reference>
<dbReference type="Ensembl" id="ENSCPGT00000000078.1">
    <property type="protein sequence ID" value="ENSCPGP00000000071.1"/>
    <property type="gene ID" value="ENSCPGG00000000062.1"/>
</dbReference>
<keyword evidence="1" id="KW-0268">Exocytosis</keyword>
<evidence type="ECO:0000313" key="3">
    <source>
        <dbReference type="Ensembl" id="ENSCPGP00000000071.1"/>
    </source>
</evidence>
<name>A0A8C3IZN8_9CHAR</name>
<evidence type="ECO:0000256" key="2">
    <source>
        <dbReference type="SAM" id="MobiDB-lite"/>
    </source>
</evidence>
<evidence type="ECO:0000256" key="1">
    <source>
        <dbReference type="ARBA" id="ARBA00022483"/>
    </source>
</evidence>
<dbReference type="GO" id="GO:0070382">
    <property type="term" value="C:exocytic vesicle"/>
    <property type="evidence" value="ECO:0007669"/>
    <property type="project" value="TreeGrafter"/>
</dbReference>
<feature type="region of interest" description="Disordered" evidence="2">
    <location>
        <begin position="151"/>
        <end position="181"/>
    </location>
</feature>
<protein>
    <submittedName>
        <fullName evidence="3">Unc-13 homolog D</fullName>
    </submittedName>
</protein>
<proteinExistence type="predicted"/>
<dbReference type="AlphaFoldDB" id="A0A8C3IZN8"/>
<sequence length="181" mass="20203">MDAAGETPVGTLPGDESPEMDLSHRFSKRELALLYEEVLYTILYRLGKPEHHHVADAQELYTYVQKAFGMDEEEHNIIMQQVKELESPIFCLKATVKEAKGILGKDVSGKWRRVGVPSEKGEPLLLTGTCMSFPSQGSVIPTACWASVRNRRGPFPEQSDQDLTASRPRAKNRPTMTTRSG</sequence>
<evidence type="ECO:0000313" key="4">
    <source>
        <dbReference type="Proteomes" id="UP000694419"/>
    </source>
</evidence>
<dbReference type="PANTHER" id="PTHR45999:SF3">
    <property type="entry name" value="PROTEIN UNC-13 HOMOLOG D"/>
    <property type="match status" value="1"/>
</dbReference>